<dbReference type="GO" id="GO:0071586">
    <property type="term" value="P:CAAX-box protein processing"/>
    <property type="evidence" value="ECO:0007669"/>
    <property type="project" value="InterPro"/>
</dbReference>
<dbReference type="GO" id="GO:0004222">
    <property type="term" value="F:metalloendopeptidase activity"/>
    <property type="evidence" value="ECO:0007669"/>
    <property type="project" value="InterPro"/>
</dbReference>
<reference evidence="1" key="1">
    <citation type="submission" date="2025-08" db="UniProtKB">
        <authorList>
            <consortium name="Ensembl"/>
        </authorList>
    </citation>
    <scope>IDENTIFICATION</scope>
</reference>
<dbReference type="PANTHER" id="PTHR13046:SF0">
    <property type="entry name" value="CAAX PRENYL PROTEASE 2"/>
    <property type="match status" value="1"/>
</dbReference>
<name>A0A8C5ICT9_JUNHY</name>
<dbReference type="InterPro" id="IPR039731">
    <property type="entry name" value="Rce1"/>
</dbReference>
<evidence type="ECO:0000313" key="2">
    <source>
        <dbReference type="Proteomes" id="UP000694408"/>
    </source>
</evidence>
<sequence length="189" mass="19297">MPISLSPGVFLGSPIPVSLSPGVFLGCQPPFPLPQVCLGCDFGVCIWGCIFGVPIPFPRAQLTWRGPACATPVTPRGGLGGCCDPGGGVADPGRGLGCQLCFGVPAVFLGCQSVSPLSPGHLAGPVLCHSFCNSMGFPALGAALGHPRRRALLPAYLLGVLGFLLLLHPLTEPAFFGARPPCRDPPACS</sequence>
<reference evidence="1" key="2">
    <citation type="submission" date="2025-09" db="UniProtKB">
        <authorList>
            <consortium name="Ensembl"/>
        </authorList>
    </citation>
    <scope>IDENTIFICATION</scope>
</reference>
<accession>A0A8C5ICT9</accession>
<dbReference type="Proteomes" id="UP000694408">
    <property type="component" value="Unplaced"/>
</dbReference>
<proteinExistence type="predicted"/>
<protein>
    <submittedName>
        <fullName evidence="1">Uncharacterized protein</fullName>
    </submittedName>
</protein>
<evidence type="ECO:0000313" key="1">
    <source>
        <dbReference type="Ensembl" id="ENSJHYP00000000958.1"/>
    </source>
</evidence>
<organism evidence="1 2">
    <name type="scientific">Junco hyemalis</name>
    <name type="common">Dark-eyed junco</name>
    <dbReference type="NCBI Taxonomy" id="40217"/>
    <lineage>
        <taxon>Eukaryota</taxon>
        <taxon>Metazoa</taxon>
        <taxon>Chordata</taxon>
        <taxon>Craniata</taxon>
        <taxon>Vertebrata</taxon>
        <taxon>Euteleostomi</taxon>
        <taxon>Archelosauria</taxon>
        <taxon>Archosauria</taxon>
        <taxon>Dinosauria</taxon>
        <taxon>Saurischia</taxon>
        <taxon>Theropoda</taxon>
        <taxon>Coelurosauria</taxon>
        <taxon>Aves</taxon>
        <taxon>Neognathae</taxon>
        <taxon>Neoaves</taxon>
        <taxon>Telluraves</taxon>
        <taxon>Australaves</taxon>
        <taxon>Passeriformes</taxon>
        <taxon>Passerellidae</taxon>
        <taxon>Junco</taxon>
    </lineage>
</organism>
<keyword evidence="2" id="KW-1185">Reference proteome</keyword>
<dbReference type="AlphaFoldDB" id="A0A8C5ICT9"/>
<dbReference type="GO" id="GO:0005789">
    <property type="term" value="C:endoplasmic reticulum membrane"/>
    <property type="evidence" value="ECO:0007669"/>
    <property type="project" value="InterPro"/>
</dbReference>
<dbReference type="Ensembl" id="ENSJHYT00000001208.1">
    <property type="protein sequence ID" value="ENSJHYP00000000958.1"/>
    <property type="gene ID" value="ENSJHYG00000000852.1"/>
</dbReference>
<dbReference type="PANTHER" id="PTHR13046">
    <property type="entry name" value="PROTEASE U48 CAAX PRENYL PROTEASE RCE1"/>
    <property type="match status" value="1"/>
</dbReference>